<dbReference type="GO" id="GO:0035556">
    <property type="term" value="P:intracellular signal transduction"/>
    <property type="evidence" value="ECO:0007669"/>
    <property type="project" value="InterPro"/>
</dbReference>
<dbReference type="InterPro" id="IPR045838">
    <property type="entry name" value="DEPDC5_CTD"/>
</dbReference>
<dbReference type="Proteomes" id="UP000012045">
    <property type="component" value="Unassembled WGS sequence"/>
</dbReference>
<evidence type="ECO:0000256" key="5">
    <source>
        <dbReference type="ARBA" id="ARBA00022554"/>
    </source>
</evidence>
<feature type="domain" description="DEP" evidence="8">
    <location>
        <begin position="1369"/>
        <end position="1458"/>
    </location>
</feature>
<feature type="compositionally biased region" description="Basic and acidic residues" evidence="7">
    <location>
        <begin position="906"/>
        <end position="931"/>
    </location>
</feature>
<dbReference type="Pfam" id="PF24438">
    <property type="entry name" value="IML1_N_fung"/>
    <property type="match status" value="1"/>
</dbReference>
<dbReference type="GO" id="GO:0005774">
    <property type="term" value="C:vacuolar membrane"/>
    <property type="evidence" value="ECO:0007669"/>
    <property type="project" value="UniProtKB-SubCell"/>
</dbReference>
<dbReference type="GO" id="GO:1904262">
    <property type="term" value="P:negative regulation of TORC1 signaling"/>
    <property type="evidence" value="ECO:0007669"/>
    <property type="project" value="TreeGrafter"/>
</dbReference>
<evidence type="ECO:0000313" key="10">
    <source>
        <dbReference type="Proteomes" id="UP000012045"/>
    </source>
</evidence>
<evidence type="ECO:0000313" key="9">
    <source>
        <dbReference type="EMBL" id="EMR83621.1"/>
    </source>
</evidence>
<feature type="region of interest" description="Disordered" evidence="7">
    <location>
        <begin position="800"/>
        <end position="829"/>
    </location>
</feature>
<dbReference type="Pfam" id="PF19418">
    <property type="entry name" value="DEPDC5_CTD"/>
    <property type="match status" value="1"/>
</dbReference>
<sequence length="1928" mass="216520">MSTLLPLTPRRGIQRVSHLRQVSNGSSENGTAASRPVTSCSSTGTVQHDPVPLKLPVERRCNLWTHDETFSKDEVVLNLDLFPDVKPGELMAIVALKTDSGFRDFQDKSALNRTDIDSGTASGQFGSYIWTQSAHDHRGKGSKHDMGFGKRYLFLAKDMPNDLKLKQPVLEVSLAKPIADVFNLKHRSNVILCTVCSTDTFLLKYAANYNLLQTDTATSSASHVEMSFKDEYLARSDMWRLTVGEMVNKAVYKGQKILFMGTIKAQVTAVYIGGRKVQSAFFSTTTKPVFRSESARYVLFIQMSREMWDFDSEGSGEIMFNKVVNGFLPALFKKWVQLKVKHLVSIVLFTRVEYDTGLASELARSSHDAAYHTGVQTDGSKKPYKDFYRVVVSEMASGEWTTILYQLKREFKFFRKDISMHRIELVTALGAPSSATSKGTLGTRIEAEPSLAMHGNVLEAIDLASTQFAHDYIDRDLVRTGISIVVVTPCAGLFEVDYETLRKTTESLIGNGIGIDLVCLPKMPLHSVPLFRYRNPRYAPFQEALHFKALRSEDSTPRQTAPIFGSYSSLNGSFSPPKIRDRSFQNSSSNNEQDPSEWNYAIPHWIDVSFWTGASQDLLSTYPLADSKLFKKRVVESSSDFAIRCKMYEMEMASVLENAMTEIAVPPLQLDNVFPQMLIQEPRETAGLKKHSYTWERAKLQSSLSEFVNGPSKPLLDRHATQVEKQFVKALDIYDVNHSETLENFIGPRQKTLKSPFKPGSEETARKVLANDSKVFGTSFTDDSPTSRSMNLLTGGKIDRDKQNLHRNDPVLPRKGSVSSTMTAAKVPAARPTKLNRQISLGKYGFGIAAPKGVAAELHTENASATKPASTSSKEFDPKKKNTFTMANHLLSAPASQDRPPSSNSEKSRMKSDSSSIESKRKSEPDVERSPSIRPMTIKSALQSLDSTNQFKSRSVLSSFYEGNKSTEDEHMNVQLLRTNDNQKVYNSKLLAEAVPELPATLSPTTALSPWLSVLNPSNPTENDAMGKTVYRRWQHVFPKPVLTRTMKWKSLCSPASVPLTTESFPTKFQLETEYQQKPYNISQNSEDEISEDSSNREDFLRELISLRLSQGFQIVIGPGVAEAFGQKSLKIANVFDRDRIAEDGASVFMSMGNIIHQLSCVNGTEIEVNMFVRKPTALTTPSHGTLSPSGYYPAIRTTLSDTYESRKMTLGRSKDEYNWNYVDSFIAGFEDDMNEHLRFWRARFVLIPVVRPTQSRRDRMRGEDNEEEVRLEGIRKLTQMWQSHRYVPPSERRFHSLASKKIKDSNPLDIVYKTEDPSVVVSAELETLPLVETSESTTRRGHLLDTDRFRKSKLDIAALAEAIQAPVEKGGVRMQNRRWHFRLHYNCFIGSDMTTWLLENFEDIEDRDQAVELGNLLMVDETQRLREKEVSKDAGIFVHVEKRHPFRDGQYFYQVTGEFAKQRPDSRSGWFGSRRRENSVPSTPMSDVMPKDSPRPDRARSSSTQDDSSHESGVPTPTICGGKRPKVSLSKVMKYDVDHRKRSYRPELINLHYDRLHNPDNCYHIRIDWLNVTAKLIEDAIHTWATTAEQHGLRLVEAPIGEACSIASVHPFRSPYLIELSLQPPDQQPRTYFDVNSFTPQAQTAQSNRHYYQKAIMKKFNFVLDIEAAKNFPSNIDVSFSWGRPDYTYTQYIHRSGVLLAQVTDEGNFLLLANRLYNNRTTSARDTEKYLKVDHTGVNRMGPSPIANNPGIAANTSSPFQSPILRAAHAPSPLLRATYPLSPSLRATADVLGASLPNSKLAISGGISPDTIKAELEEFCHNSWKLELFYKEVFEKVTPPHATPPTLRSPFPAMLLDSNIPTLGLPPGILTRDGRDSSPTPMRLERVPGVGSSIPVLGRRPSVQMSIATSASDMSRQESPRGSIAEG</sequence>
<dbReference type="HOGENOM" id="CLU_000935_1_1_1"/>
<gene>
    <name evidence="9" type="ORF">BcDW1_7762</name>
</gene>
<dbReference type="InterPro" id="IPR057068">
    <property type="entry name" value="IML1_N_fung"/>
</dbReference>
<evidence type="ECO:0000256" key="2">
    <source>
        <dbReference type="ARBA" id="ARBA00005643"/>
    </source>
</evidence>
<dbReference type="InterPro" id="IPR027244">
    <property type="entry name" value="IML1"/>
</dbReference>
<dbReference type="PROSITE" id="PS50186">
    <property type="entry name" value="DEP"/>
    <property type="match status" value="1"/>
</dbReference>
<dbReference type="GO" id="GO:1990130">
    <property type="term" value="C:GATOR1 complex"/>
    <property type="evidence" value="ECO:0007669"/>
    <property type="project" value="TreeGrafter"/>
</dbReference>
<comment type="similarity">
    <text evidence="2">Belongs to the IML1 family.</text>
</comment>
<dbReference type="EMBL" id="KB707994">
    <property type="protein sequence ID" value="EMR83621.1"/>
    <property type="molecule type" value="Genomic_DNA"/>
</dbReference>
<feature type="region of interest" description="Disordered" evidence="7">
    <location>
        <begin position="1464"/>
        <end position="1525"/>
    </location>
</feature>
<dbReference type="PANTHER" id="PTHR13179">
    <property type="entry name" value="DEP DOMAIN CONTAINING PROTEIN 5"/>
    <property type="match status" value="1"/>
</dbReference>
<keyword evidence="6" id="KW-0472">Membrane</keyword>
<dbReference type="InterPro" id="IPR036388">
    <property type="entry name" value="WH-like_DNA-bd_sf"/>
</dbReference>
<evidence type="ECO:0000256" key="6">
    <source>
        <dbReference type="ARBA" id="ARBA00023136"/>
    </source>
</evidence>
<proteinExistence type="inferred from homology"/>
<accession>M7TJD7</accession>
<dbReference type="InterPro" id="IPR048255">
    <property type="entry name" value="IML1_N"/>
</dbReference>
<comment type="subcellular location">
    <subcellularLocation>
        <location evidence="1">Vacuole membrane</location>
        <topology evidence="1">Peripheral membrane protein</topology>
    </subcellularLocation>
</comment>
<evidence type="ECO:0000256" key="3">
    <source>
        <dbReference type="ARBA" id="ARBA00018529"/>
    </source>
</evidence>
<dbReference type="SUPFAM" id="SSF46785">
    <property type="entry name" value="Winged helix' DNA-binding domain"/>
    <property type="match status" value="1"/>
</dbReference>
<feature type="region of interest" description="Disordered" evidence="7">
    <location>
        <begin position="891"/>
        <end position="935"/>
    </location>
</feature>
<dbReference type="InterPro" id="IPR036390">
    <property type="entry name" value="WH_DNA-bd_sf"/>
</dbReference>
<evidence type="ECO:0000259" key="8">
    <source>
        <dbReference type="PROSITE" id="PS50186"/>
    </source>
</evidence>
<evidence type="ECO:0000256" key="1">
    <source>
        <dbReference type="ARBA" id="ARBA00004148"/>
    </source>
</evidence>
<feature type="compositionally biased region" description="Polar residues" evidence="7">
    <location>
        <begin position="20"/>
        <end position="46"/>
    </location>
</feature>
<protein>
    <recommendedName>
        <fullName evidence="3">Vacuolar membrane-associated protein IML1</fullName>
    </recommendedName>
    <alternativeName>
        <fullName evidence="4">Vacuolar membrane-associated protein iml1</fullName>
    </alternativeName>
</protein>
<dbReference type="Pfam" id="PF00610">
    <property type="entry name" value="DEP"/>
    <property type="match status" value="1"/>
</dbReference>
<dbReference type="Gene3D" id="1.10.10.10">
    <property type="entry name" value="Winged helix-like DNA-binding domain superfamily/Winged helix DNA-binding domain"/>
    <property type="match status" value="1"/>
</dbReference>
<reference evidence="10" key="1">
    <citation type="journal article" date="2013" name="Genome Announc.">
        <title>Draft genome sequence of Botrytis cinerea BcDW1, inoculum for noble rot of grape berries.</title>
        <authorList>
            <person name="Blanco-Ulate B."/>
            <person name="Allen G."/>
            <person name="Powell A.L."/>
            <person name="Cantu D."/>
        </authorList>
    </citation>
    <scope>NUCLEOTIDE SEQUENCE [LARGE SCALE GENOMIC DNA]</scope>
    <source>
        <strain evidence="10">BcDW1</strain>
    </source>
</reference>
<feature type="compositionally biased region" description="Basic and acidic residues" evidence="7">
    <location>
        <begin position="1490"/>
        <end position="1501"/>
    </location>
</feature>
<dbReference type="PANTHER" id="PTHR13179:SF8">
    <property type="entry name" value="GATOR COMPLEX PROTEIN DEPDC5"/>
    <property type="match status" value="1"/>
</dbReference>
<dbReference type="CDD" id="cd04449">
    <property type="entry name" value="DEP_DEPDC5-like"/>
    <property type="match status" value="1"/>
</dbReference>
<dbReference type="GO" id="GO:0010508">
    <property type="term" value="P:positive regulation of autophagy"/>
    <property type="evidence" value="ECO:0007669"/>
    <property type="project" value="TreeGrafter"/>
</dbReference>
<feature type="compositionally biased region" description="Basic and acidic residues" evidence="7">
    <location>
        <begin position="800"/>
        <end position="809"/>
    </location>
</feature>
<evidence type="ECO:0000256" key="4">
    <source>
        <dbReference type="ARBA" id="ARBA00021881"/>
    </source>
</evidence>
<organism evidence="9 10">
    <name type="scientific">Botryotinia fuckeliana (strain BcDW1)</name>
    <name type="common">Noble rot fungus</name>
    <name type="synonym">Botrytis cinerea</name>
    <dbReference type="NCBI Taxonomy" id="1290391"/>
    <lineage>
        <taxon>Eukaryota</taxon>
        <taxon>Fungi</taxon>
        <taxon>Dikarya</taxon>
        <taxon>Ascomycota</taxon>
        <taxon>Pezizomycotina</taxon>
        <taxon>Leotiomycetes</taxon>
        <taxon>Helotiales</taxon>
        <taxon>Sclerotiniaceae</taxon>
        <taxon>Botrytis</taxon>
    </lineage>
</organism>
<dbReference type="Pfam" id="PF12257">
    <property type="entry name" value="IML1"/>
    <property type="match status" value="1"/>
</dbReference>
<dbReference type="OrthoDB" id="39497at2759"/>
<evidence type="ECO:0000256" key="7">
    <source>
        <dbReference type="SAM" id="MobiDB-lite"/>
    </source>
</evidence>
<dbReference type="InterPro" id="IPR000591">
    <property type="entry name" value="DEP_dom"/>
</dbReference>
<feature type="region of interest" description="Disordered" evidence="7">
    <location>
        <begin position="859"/>
        <end position="879"/>
    </location>
</feature>
<feature type="region of interest" description="Disordered" evidence="7">
    <location>
        <begin position="20"/>
        <end position="49"/>
    </location>
</feature>
<keyword evidence="5" id="KW-0926">Vacuole</keyword>
<feature type="compositionally biased region" description="Low complexity" evidence="7">
    <location>
        <begin position="863"/>
        <end position="873"/>
    </location>
</feature>
<dbReference type="STRING" id="1290391.M7TJD7"/>
<dbReference type="SMART" id="SM00049">
    <property type="entry name" value="DEP"/>
    <property type="match status" value="1"/>
</dbReference>
<dbReference type="GO" id="GO:0005096">
    <property type="term" value="F:GTPase activator activity"/>
    <property type="evidence" value="ECO:0007669"/>
    <property type="project" value="InterPro"/>
</dbReference>
<feature type="region of interest" description="Disordered" evidence="7">
    <location>
        <begin position="1871"/>
        <end position="1928"/>
    </location>
</feature>
<name>M7TJD7_BOTF1</name>
<feature type="compositionally biased region" description="Polar residues" evidence="7">
    <location>
        <begin position="1904"/>
        <end position="1915"/>
    </location>
</feature>